<dbReference type="GO" id="GO:0051537">
    <property type="term" value="F:2 iron, 2 sulfur cluster binding"/>
    <property type="evidence" value="ECO:0007669"/>
    <property type="project" value="UniProtKB-KW"/>
</dbReference>
<dbReference type="Pfam" id="PF09360">
    <property type="entry name" value="zf-CDGSH"/>
    <property type="match status" value="2"/>
</dbReference>
<dbReference type="InterPro" id="IPR018967">
    <property type="entry name" value="FeS-contain_CDGSH-typ"/>
</dbReference>
<evidence type="ECO:0000256" key="1">
    <source>
        <dbReference type="ARBA" id="ARBA00022714"/>
    </source>
</evidence>
<organism evidence="6 7">
    <name type="scientific">Clostridium aminobutyricum</name>
    <dbReference type="NCBI Taxonomy" id="33953"/>
    <lineage>
        <taxon>Bacteria</taxon>
        <taxon>Bacillati</taxon>
        <taxon>Bacillota</taxon>
        <taxon>Clostridia</taxon>
        <taxon>Eubacteriales</taxon>
        <taxon>Clostridiaceae</taxon>
        <taxon>Clostridium</taxon>
    </lineage>
</organism>
<evidence type="ECO:0000259" key="5">
    <source>
        <dbReference type="SMART" id="SM00704"/>
    </source>
</evidence>
<name>A0A939DA67_CLOAM</name>
<feature type="domain" description="Iron-binding zinc finger CDGSH type" evidence="5">
    <location>
        <begin position="39"/>
        <end position="76"/>
    </location>
</feature>
<evidence type="ECO:0000256" key="4">
    <source>
        <dbReference type="ARBA" id="ARBA00023014"/>
    </source>
</evidence>
<dbReference type="Proteomes" id="UP000664545">
    <property type="component" value="Unassembled WGS sequence"/>
</dbReference>
<dbReference type="InterPro" id="IPR042216">
    <property type="entry name" value="MitoNEET_CISD"/>
</dbReference>
<proteinExistence type="predicted"/>
<evidence type="ECO:0000313" key="7">
    <source>
        <dbReference type="Proteomes" id="UP000664545"/>
    </source>
</evidence>
<dbReference type="InterPro" id="IPR016548">
    <property type="entry name" value="UCP009180"/>
</dbReference>
<accession>A0A939DA67</accession>
<evidence type="ECO:0000256" key="2">
    <source>
        <dbReference type="ARBA" id="ARBA00022723"/>
    </source>
</evidence>
<dbReference type="PANTHER" id="PTHR46491:SF3">
    <property type="entry name" value="CDGSH IRON-SULFUR DOMAIN-CONTAINING PROTEIN 3, MITOCHONDRIAL"/>
    <property type="match status" value="1"/>
</dbReference>
<keyword evidence="4" id="KW-0411">Iron-sulfur</keyword>
<evidence type="ECO:0000256" key="3">
    <source>
        <dbReference type="ARBA" id="ARBA00023004"/>
    </source>
</evidence>
<dbReference type="Pfam" id="PF06902">
    <property type="entry name" value="Fer4_19"/>
    <property type="match status" value="1"/>
</dbReference>
<protein>
    <submittedName>
        <fullName evidence="6">CDGSH iron-sulfur domain-containing protein</fullName>
    </submittedName>
</protein>
<dbReference type="PIRSF" id="PIRSF009180">
    <property type="entry name" value="UCP009180"/>
    <property type="match status" value="1"/>
</dbReference>
<dbReference type="Gene3D" id="3.40.5.90">
    <property type="entry name" value="CDGSH iron-sulfur domain, mitoNEET-type"/>
    <property type="match status" value="2"/>
</dbReference>
<keyword evidence="3" id="KW-0408">Iron</keyword>
<evidence type="ECO:0000313" key="6">
    <source>
        <dbReference type="EMBL" id="MBN7773887.1"/>
    </source>
</evidence>
<dbReference type="GO" id="GO:0005737">
    <property type="term" value="C:cytoplasm"/>
    <property type="evidence" value="ECO:0007669"/>
    <property type="project" value="UniProtKB-ARBA"/>
</dbReference>
<sequence>MSDINAKCKIRIIEGGPYLVSGNVPISEQIIIPKAGGYEFQEGRELPQSEAYALCRCGKSTNAPFCDGSHYNHNFRGKETASKNRYHERAERMEGPGVDLLDDGRCAFARFCHRRNGDAWELVEHSDAGNNREEAIRAACDCPSGRLTAVDMDGTEYENEYIPSIDIIQDPERRVSAGIFVKGHILIESADGTPYEVRNRVALCRCGESRNKPFCDAAHVAVQYLDSAVTKRGPSVKKK</sequence>
<dbReference type="GO" id="GO:0046872">
    <property type="term" value="F:metal ion binding"/>
    <property type="evidence" value="ECO:0007669"/>
    <property type="project" value="UniProtKB-KW"/>
</dbReference>
<keyword evidence="2" id="KW-0479">Metal-binding</keyword>
<dbReference type="PANTHER" id="PTHR46491">
    <property type="entry name" value="CDGSH IRON SULFUR DOMAIN PROTEIN HOMOLOG"/>
    <property type="match status" value="1"/>
</dbReference>
<dbReference type="AlphaFoldDB" id="A0A939DA67"/>
<dbReference type="InterPro" id="IPR052950">
    <property type="entry name" value="CISD"/>
</dbReference>
<dbReference type="EMBL" id="JAFJZZ010000005">
    <property type="protein sequence ID" value="MBN7773887.1"/>
    <property type="molecule type" value="Genomic_DNA"/>
</dbReference>
<dbReference type="SMART" id="SM00704">
    <property type="entry name" value="ZnF_CDGSH"/>
    <property type="match status" value="2"/>
</dbReference>
<reference evidence="6" key="1">
    <citation type="submission" date="2021-02" db="EMBL/GenBank/DDBJ databases">
        <title>Abyssanaerobacter marinus gen.nov., sp., nov, anaerobic bacterium isolated from the Onnuri vent field of Indian Ocean and suggestion of Mogibacteriaceae fam. nov., and proposal of reclassification of ambiguous this family's genus member.</title>
        <authorList>
            <person name="Kim Y.J."/>
            <person name="Yang J.-A."/>
        </authorList>
    </citation>
    <scope>NUCLEOTIDE SEQUENCE</scope>
    <source>
        <strain evidence="6">DSM 2634</strain>
    </source>
</reference>
<feature type="domain" description="Iron-binding zinc finger CDGSH type" evidence="5">
    <location>
        <begin position="188"/>
        <end position="225"/>
    </location>
</feature>
<dbReference type="RefSeq" id="WP_206582730.1">
    <property type="nucleotide sequence ID" value="NZ_JAFJZZ010000005.1"/>
</dbReference>
<dbReference type="InterPro" id="IPR010693">
    <property type="entry name" value="Divergent_4Fe-4S_mono-cluster"/>
</dbReference>
<keyword evidence="1" id="KW-0001">2Fe-2S</keyword>
<gene>
    <name evidence="6" type="ORF">JYB65_10985</name>
</gene>
<comment type="caution">
    <text evidence="6">The sequence shown here is derived from an EMBL/GenBank/DDBJ whole genome shotgun (WGS) entry which is preliminary data.</text>
</comment>
<keyword evidence="7" id="KW-1185">Reference proteome</keyword>